<evidence type="ECO:0000313" key="7">
    <source>
        <dbReference type="EMBL" id="AAM71456.1"/>
    </source>
</evidence>
<protein>
    <recommendedName>
        <fullName evidence="6">Translocation and assembly module TamB C-terminal domain-containing protein</fullName>
    </recommendedName>
</protein>
<evidence type="ECO:0000256" key="3">
    <source>
        <dbReference type="ARBA" id="ARBA00022989"/>
    </source>
</evidence>
<evidence type="ECO:0000313" key="8">
    <source>
        <dbReference type="Proteomes" id="UP000001007"/>
    </source>
</evidence>
<dbReference type="GO" id="GO:0005886">
    <property type="term" value="C:plasma membrane"/>
    <property type="evidence" value="ECO:0007669"/>
    <property type="project" value="InterPro"/>
</dbReference>
<proteinExistence type="predicted"/>
<dbReference type="STRING" id="194439.CT0208"/>
<feature type="transmembrane region" description="Helical" evidence="5">
    <location>
        <begin position="7"/>
        <end position="30"/>
    </location>
</feature>
<dbReference type="EnsemblBacteria" id="AAM71456">
    <property type="protein sequence ID" value="AAM71456"/>
    <property type="gene ID" value="CT0208"/>
</dbReference>
<dbReference type="InterPro" id="IPR007452">
    <property type="entry name" value="TamB_C"/>
</dbReference>
<evidence type="ECO:0000256" key="5">
    <source>
        <dbReference type="SAM" id="Phobius"/>
    </source>
</evidence>
<keyword evidence="3 5" id="KW-1133">Transmembrane helix</keyword>
<dbReference type="OrthoDB" id="9811276at2"/>
<evidence type="ECO:0000256" key="1">
    <source>
        <dbReference type="ARBA" id="ARBA00004167"/>
    </source>
</evidence>
<dbReference type="eggNOG" id="COG2911">
    <property type="taxonomic scope" value="Bacteria"/>
</dbReference>
<name>Q8KFW2_CHLTE</name>
<feature type="domain" description="Translocation and assembly module TamB C-terminal" evidence="6">
    <location>
        <begin position="1036"/>
        <end position="1479"/>
    </location>
</feature>
<gene>
    <name evidence="7" type="ordered locus">CT0208</name>
</gene>
<keyword evidence="2 5" id="KW-0812">Transmembrane</keyword>
<comment type="subcellular location">
    <subcellularLocation>
        <location evidence="1">Membrane</location>
        <topology evidence="1">Single-pass membrane protein</topology>
    </subcellularLocation>
</comment>
<dbReference type="PATRIC" id="fig|194439.7.peg.203"/>
<dbReference type="EMBL" id="AE006470">
    <property type="protein sequence ID" value="AAM71456.1"/>
    <property type="molecule type" value="Genomic_DNA"/>
</dbReference>
<accession>Q8KFW2</accession>
<keyword evidence="8" id="KW-1185">Reference proteome</keyword>
<sequence length="1505" mass="162849">MDRVKKFSLFVMTAASAVVIVLCIAAALVLNSGMVDLFAKKQLLSMFNNEYRGRLELKEVKLRFPDEVTLVGPGIFEEGAAKPAARADRLTLKFNFLSLLRPKITLLSFREVDVDGGHASIAEYPDGQLNIGKIFTRRHPELPEMLAIEKFRARRLKLRNSTVSWKPANAPAYRLQNLQLDMSRAFVAKYEFMGTIKQMQFTMPDRGLTLKKGSGSLAFSSVRSDVLGLDLETAKSHAKLSVSIDGLDIFSGISKKSLLNKKTFIHIESLGIDTSELNRFIPIPALPSGVYRIKGDAKGTFSDLEMLPVSIEHDGSSVALQGKILNLLDPESLSFNLQIDKSKISSALLTKVLTDERYRSLAKEAGDVNFSGMLRGRLDQWMTGIDFKTGLGSGSTKFDTKRLGGGKYQLDGDFNIEKTEPHRLLGIRGVKSGFSGSGSFNGTGSASGIENAHLETSVKSAFWQQQTISSGSVTLDLKGKKADLSSDLKSPDGGSLIMAGLIDFSSLAPSYSVGGSVKKLDLSKATGLQDYRSDLNGRFDLKGRGFDPASLNIKASFVLEPSSFSDFHFRERSAISASIAQSAGSSAVSLESEAVDLAVQGSASMSQMIEALQMAAACIARETGSTAAIRLPRGPSPWTFNYKLAVRDLTPLKPLLPAKEFRFKGSASGKATLSGGRLSMDTALSSTTLSNGPSFQLNNTAMTGSMQCTAAGVAAARLSGTAGTVNTFGRELKNLRLVSSFDNGRLAASLDLAIPRFSEKLSAAFTARRSGNAAAVSIDRLAFTTPSGVWQTAPGGTLDVAKEFIRFNRVRFAKGTQSLQLNGLLSNSVSGTFRGTLSGINLTEAKYFLPDSAQKPMSGTINADFTVSGAPGSKTSDLDLRGSGVTWDQLNVGAVHLTARHAGEQLRFEYNSRGAATPAGTTATVPVNTITGSGSIPLVLRYSPFEARIPDNRPVSISMRSDDLSASIITYIVPIFDHAEGVIPTDLRVTGRMPKPEIFLTTRLRGTDVRIAPTQVTYRVNGQIIGTPSRIDFGRLEVKDAENGTGAVSGMIGLDGLKPVTVNLSGSFSNLLLYNKKDMKDDTSFGTIRGTTGNLRFYGELSAPVAEGDLVLNSVNFSLYRKGSNESAKYIGVEKFIKFVPRRPAPKPVEAAAPPEKLEFHYNLLDILQIKNLRLSNSAPVKGTMIFDRIRGERVEAQMNNLSLVVNKTGQRFSLFGSIDITGGKYTFSNTSFELENSGRVAWNNEEIRDGRLIDIYGVKQVTATDVQTGERDNVRLLIAVSGTIEKPDVRMGYYLNDDTQPYSSANMIGRQSSHVDPNADLNVISMLFSRQWYLNPERQGSRGVSPVSSVGISAGTGLLSSQVSSIVQNLAGLESFNVNLGAGANGNLSGLEVSYAMLVPGTGGKVRFVGTNTTPVAGSRTTTNYYNGSSQKIEYRVTPKVYVEAFRSYGMTTSDATYTNLQKPTENWGVSVSYREKFHTWSQFWDHLFGGKKKGREKDKDKKE</sequence>
<dbReference type="HOGENOM" id="CLU_248368_0_0_10"/>
<keyword evidence="4 5" id="KW-0472">Membrane</keyword>
<reference evidence="7 8" key="1">
    <citation type="journal article" date="2002" name="Proc. Natl. Acad. Sci. U.S.A.">
        <title>The complete genome sequence of Chlorobium tepidum TLS, a photosynthetic, anaerobic, green-sulfur bacterium.</title>
        <authorList>
            <person name="Eisen J.A."/>
            <person name="Nelson K.E."/>
            <person name="Paulsen I.T."/>
            <person name="Heidelberg J.F."/>
            <person name="Wu M."/>
            <person name="Dodson R.J."/>
            <person name="Deboy R."/>
            <person name="Gwinn M.L."/>
            <person name="Nelson W.C."/>
            <person name="Haft D.H."/>
            <person name="Hickey E.K."/>
            <person name="Peterson J.D."/>
            <person name="Durkin A.S."/>
            <person name="Kolonay J.L."/>
            <person name="Yang F."/>
            <person name="Holt I."/>
            <person name="Umayam L.A."/>
            <person name="Mason T."/>
            <person name="Brenner M."/>
            <person name="Shea T.P."/>
            <person name="Parksey D."/>
            <person name="Nierman W.C."/>
            <person name="Feldblyum T.V."/>
            <person name="Hansen C.L."/>
            <person name="Craven M.B."/>
            <person name="Radune D."/>
            <person name="Vamathevan J."/>
            <person name="Khouri H."/>
            <person name="White O."/>
            <person name="Gruber T.M."/>
            <person name="Ketchum K.A."/>
            <person name="Venter J.C."/>
            <person name="Tettelin H."/>
            <person name="Bryant D.A."/>
            <person name="Fraser C.M."/>
        </authorList>
    </citation>
    <scope>NUCLEOTIDE SEQUENCE [LARGE SCALE GENOMIC DNA]</scope>
    <source>
        <strain evidence="8">ATCC 49652 / DSM 12025 / NBRC 103806 / TLS</strain>
    </source>
</reference>
<evidence type="ECO:0000256" key="4">
    <source>
        <dbReference type="ARBA" id="ARBA00023136"/>
    </source>
</evidence>
<dbReference type="GO" id="GO:0009306">
    <property type="term" value="P:protein secretion"/>
    <property type="evidence" value="ECO:0007669"/>
    <property type="project" value="InterPro"/>
</dbReference>
<organism evidence="7 8">
    <name type="scientific">Chlorobaculum tepidum (strain ATCC 49652 / DSM 12025 / NBRC 103806 / TLS)</name>
    <name type="common">Chlorobium tepidum</name>
    <dbReference type="NCBI Taxonomy" id="194439"/>
    <lineage>
        <taxon>Bacteria</taxon>
        <taxon>Pseudomonadati</taxon>
        <taxon>Chlorobiota</taxon>
        <taxon>Chlorobiia</taxon>
        <taxon>Chlorobiales</taxon>
        <taxon>Chlorobiaceae</taxon>
        <taxon>Chlorobaculum</taxon>
    </lineage>
</organism>
<dbReference type="Proteomes" id="UP000001007">
    <property type="component" value="Chromosome"/>
</dbReference>
<dbReference type="KEGG" id="cte:CT0208"/>
<evidence type="ECO:0000259" key="6">
    <source>
        <dbReference type="Pfam" id="PF04357"/>
    </source>
</evidence>
<evidence type="ECO:0000256" key="2">
    <source>
        <dbReference type="ARBA" id="ARBA00022692"/>
    </source>
</evidence>
<dbReference type="Pfam" id="PF04357">
    <property type="entry name" value="TamB"/>
    <property type="match status" value="1"/>
</dbReference>